<proteinExistence type="inferred from homology"/>
<comment type="similarity">
    <text evidence="1 3">Belongs to the short-chain dehydrogenases/reductases (SDR) family.</text>
</comment>
<dbReference type="Gene3D" id="3.40.50.720">
    <property type="entry name" value="NAD(P)-binding Rossmann-like Domain"/>
    <property type="match status" value="1"/>
</dbReference>
<dbReference type="PANTHER" id="PTHR44196:SF2">
    <property type="entry name" value="SHORT-CHAIN DEHYDROGENASE-RELATED"/>
    <property type="match status" value="1"/>
</dbReference>
<protein>
    <submittedName>
        <fullName evidence="4">SDR family NAD(P)-dependent oxidoreductase</fullName>
    </submittedName>
</protein>
<evidence type="ECO:0000256" key="3">
    <source>
        <dbReference type="RuleBase" id="RU000363"/>
    </source>
</evidence>
<keyword evidence="5" id="KW-1185">Reference proteome</keyword>
<organism evidence="4 5">
    <name type="scientific">Plebeiibacterium marinum</name>
    <dbReference type="NCBI Taxonomy" id="2992111"/>
    <lineage>
        <taxon>Bacteria</taxon>
        <taxon>Pseudomonadati</taxon>
        <taxon>Bacteroidota</taxon>
        <taxon>Bacteroidia</taxon>
        <taxon>Marinilabiliales</taxon>
        <taxon>Marinilabiliaceae</taxon>
        <taxon>Plebeiibacterium</taxon>
    </lineage>
</organism>
<dbReference type="SUPFAM" id="SSF51735">
    <property type="entry name" value="NAD(P)-binding Rossmann-fold domains"/>
    <property type="match status" value="1"/>
</dbReference>
<evidence type="ECO:0000256" key="2">
    <source>
        <dbReference type="ARBA" id="ARBA00023002"/>
    </source>
</evidence>
<dbReference type="EMBL" id="JAPDPI010000016">
    <property type="protein sequence ID" value="MCW3805848.1"/>
    <property type="molecule type" value="Genomic_DNA"/>
</dbReference>
<sequence>MKLAIITGGTSGLGLAYANCLAGKGWHLLITGRNETRLLSAKVYLQKKYKVPVSAHKVDFNNENEFGCFIDRVKKLKRVDMLINNAGFGCRNGFVKEQFSTHQKMLQVYITAYTHLIHSIVPKMTEQGAGNIINVSSLSAFLPSPLNYFYCASKAFLISFSECLHVDLKDKGVKIQVLCPGFIKTNFHNRIKRGSVCDGLVGSLLWMSADKVARLSLKSLKSSGVVVIPGLVNKFIYYLSRWIPRKAYYWAVYRSARYLDKPNETMQVVKEQRKMVYA</sequence>
<dbReference type="PRINTS" id="PR00080">
    <property type="entry name" value="SDRFAMILY"/>
</dbReference>
<dbReference type="GO" id="GO:0016491">
    <property type="term" value="F:oxidoreductase activity"/>
    <property type="evidence" value="ECO:0007669"/>
    <property type="project" value="UniProtKB-KW"/>
</dbReference>
<dbReference type="Pfam" id="PF00106">
    <property type="entry name" value="adh_short"/>
    <property type="match status" value="1"/>
</dbReference>
<reference evidence="4" key="1">
    <citation type="submission" date="2022-10" db="EMBL/GenBank/DDBJ databases">
        <authorList>
            <person name="Yu W.X."/>
        </authorList>
    </citation>
    <scope>NUCLEOTIDE SEQUENCE</scope>
    <source>
        <strain evidence="4">D04</strain>
    </source>
</reference>
<dbReference type="GO" id="GO:0016020">
    <property type="term" value="C:membrane"/>
    <property type="evidence" value="ECO:0007669"/>
    <property type="project" value="TreeGrafter"/>
</dbReference>
<dbReference type="InterPro" id="IPR036291">
    <property type="entry name" value="NAD(P)-bd_dom_sf"/>
</dbReference>
<dbReference type="PROSITE" id="PS00061">
    <property type="entry name" value="ADH_SHORT"/>
    <property type="match status" value="1"/>
</dbReference>
<dbReference type="InterPro" id="IPR020904">
    <property type="entry name" value="Sc_DH/Rdtase_CS"/>
</dbReference>
<gene>
    <name evidence="4" type="ORF">OM074_09420</name>
</gene>
<evidence type="ECO:0000313" key="4">
    <source>
        <dbReference type="EMBL" id="MCW3805848.1"/>
    </source>
</evidence>
<evidence type="ECO:0000256" key="1">
    <source>
        <dbReference type="ARBA" id="ARBA00006484"/>
    </source>
</evidence>
<name>A0AAE3MDB6_9BACT</name>
<dbReference type="Proteomes" id="UP001207408">
    <property type="component" value="Unassembled WGS sequence"/>
</dbReference>
<dbReference type="PANTHER" id="PTHR44196">
    <property type="entry name" value="DEHYDROGENASE/REDUCTASE SDR FAMILY MEMBER 7B"/>
    <property type="match status" value="1"/>
</dbReference>
<dbReference type="RefSeq" id="WP_301199212.1">
    <property type="nucleotide sequence ID" value="NZ_JAPDPI010000016.1"/>
</dbReference>
<evidence type="ECO:0000313" key="5">
    <source>
        <dbReference type="Proteomes" id="UP001207408"/>
    </source>
</evidence>
<dbReference type="InterPro" id="IPR002347">
    <property type="entry name" value="SDR_fam"/>
</dbReference>
<accession>A0AAE3MDB6</accession>
<dbReference type="AlphaFoldDB" id="A0AAE3MDB6"/>
<keyword evidence="2" id="KW-0560">Oxidoreductase</keyword>
<comment type="caution">
    <text evidence="4">The sequence shown here is derived from an EMBL/GenBank/DDBJ whole genome shotgun (WGS) entry which is preliminary data.</text>
</comment>
<dbReference type="PRINTS" id="PR00081">
    <property type="entry name" value="GDHRDH"/>
</dbReference>
<dbReference type="CDD" id="cd05233">
    <property type="entry name" value="SDR_c"/>
    <property type="match status" value="1"/>
</dbReference>
<dbReference type="PIRSF" id="PIRSF000126">
    <property type="entry name" value="11-beta-HSD1"/>
    <property type="match status" value="1"/>
</dbReference>